<sequence length="133" mass="13536">MSFFAVSNGAALKFETQGQEIVAQISGPVSTVQATEFGSDKPATWRDGSPKLKALVPLTTEAGESKTLHVPAGSLLQKAIGAALAEAGASDLEVGGVLGVTWTGWGQGKNPANPPKSWSARYITAADVAAQAA</sequence>
<proteinExistence type="predicted"/>
<protein>
    <submittedName>
        <fullName evidence="1">Uncharacterized protein</fullName>
    </submittedName>
</protein>
<gene>
    <name evidence="1" type="ORF">J2X12_002928</name>
</gene>
<dbReference type="GeneID" id="97424161"/>
<organism evidence="1 2">
    <name type="scientific">Pseudarthrobacter oxydans</name>
    <name type="common">Arthrobacter oxydans</name>
    <dbReference type="NCBI Taxonomy" id="1671"/>
    <lineage>
        <taxon>Bacteria</taxon>
        <taxon>Bacillati</taxon>
        <taxon>Actinomycetota</taxon>
        <taxon>Actinomycetes</taxon>
        <taxon>Micrococcales</taxon>
        <taxon>Micrococcaceae</taxon>
        <taxon>Pseudarthrobacter</taxon>
    </lineage>
</organism>
<name>A0AAW8NEZ1_PSEOX</name>
<comment type="caution">
    <text evidence="1">The sequence shown here is derived from an EMBL/GenBank/DDBJ whole genome shotgun (WGS) entry which is preliminary data.</text>
</comment>
<dbReference type="EMBL" id="JAVDWN010000010">
    <property type="protein sequence ID" value="MDR7164890.1"/>
    <property type="molecule type" value="Genomic_DNA"/>
</dbReference>
<evidence type="ECO:0000313" key="1">
    <source>
        <dbReference type="EMBL" id="MDR7164890.1"/>
    </source>
</evidence>
<evidence type="ECO:0000313" key="2">
    <source>
        <dbReference type="Proteomes" id="UP001262032"/>
    </source>
</evidence>
<accession>A0AAW8NEZ1</accession>
<reference evidence="1" key="1">
    <citation type="submission" date="2023-07" db="EMBL/GenBank/DDBJ databases">
        <title>Sorghum-associated microbial communities from plants grown in Nebraska, USA.</title>
        <authorList>
            <person name="Schachtman D."/>
        </authorList>
    </citation>
    <scope>NUCLEOTIDE SEQUENCE</scope>
    <source>
        <strain evidence="1">BE261</strain>
    </source>
</reference>
<dbReference type="AlphaFoldDB" id="A0AAW8NEZ1"/>
<dbReference type="RefSeq" id="WP_310114027.1">
    <property type="nucleotide sequence ID" value="NZ_JAVDTN010000017.1"/>
</dbReference>
<dbReference type="Proteomes" id="UP001262032">
    <property type="component" value="Unassembled WGS sequence"/>
</dbReference>